<feature type="transmembrane region" description="Helical" evidence="2">
    <location>
        <begin position="12"/>
        <end position="38"/>
    </location>
</feature>
<feature type="transmembrane region" description="Helical" evidence="2">
    <location>
        <begin position="50"/>
        <end position="72"/>
    </location>
</feature>
<accession>A0AAD7F202</accession>
<dbReference type="EMBL" id="JARIHO010000005">
    <property type="protein sequence ID" value="KAJ7360804.1"/>
    <property type="molecule type" value="Genomic_DNA"/>
</dbReference>
<sequence length="316" mass="34506">MPFLQPEMQASILGGWDLAVCSCLFLQGVLCTQFANYMTLNKRDTIRMKLFVAGLALLTTLKSLQSLAIMWIQNVILFGDAEAGSNIWVTHWVWRITLILEATTAFYVQMFFCRRLWTISSRNTSLAIICGTLFLGGLVSGVYGTVDIFTNSLWSTTRSIGTHLGVVLCGDLLLTGSTIFCLLRHSHECAQSRGPTATILSRLCRVTLQSAAPAALCALINFVADMRLNATTWTPGPVPFDFIGNTVLPQLHAWSAMWTLNSREEIGIAAGNCSYTVDLKTSAGGSSDSENTRHQHHDNPGPLAKDQLDDPPGSMA</sequence>
<feature type="transmembrane region" description="Helical" evidence="2">
    <location>
        <begin position="92"/>
        <end position="112"/>
    </location>
</feature>
<feature type="transmembrane region" description="Helical" evidence="2">
    <location>
        <begin position="124"/>
        <end position="143"/>
    </location>
</feature>
<dbReference type="AlphaFoldDB" id="A0AAD7F202"/>
<feature type="compositionally biased region" description="Basic and acidic residues" evidence="1">
    <location>
        <begin position="290"/>
        <end position="299"/>
    </location>
</feature>
<feature type="region of interest" description="Disordered" evidence="1">
    <location>
        <begin position="281"/>
        <end position="316"/>
    </location>
</feature>
<comment type="caution">
    <text evidence="4">The sequence shown here is derived from an EMBL/GenBank/DDBJ whole genome shotgun (WGS) entry which is preliminary data.</text>
</comment>
<keyword evidence="2" id="KW-0472">Membrane</keyword>
<keyword evidence="5" id="KW-1185">Reference proteome</keyword>
<protein>
    <recommendedName>
        <fullName evidence="3">DUF6534 domain-containing protein</fullName>
    </recommendedName>
</protein>
<evidence type="ECO:0000313" key="5">
    <source>
        <dbReference type="Proteomes" id="UP001218218"/>
    </source>
</evidence>
<organism evidence="4 5">
    <name type="scientific">Mycena albidolilacea</name>
    <dbReference type="NCBI Taxonomy" id="1033008"/>
    <lineage>
        <taxon>Eukaryota</taxon>
        <taxon>Fungi</taxon>
        <taxon>Dikarya</taxon>
        <taxon>Basidiomycota</taxon>
        <taxon>Agaricomycotina</taxon>
        <taxon>Agaricomycetes</taxon>
        <taxon>Agaricomycetidae</taxon>
        <taxon>Agaricales</taxon>
        <taxon>Marasmiineae</taxon>
        <taxon>Mycenaceae</taxon>
        <taxon>Mycena</taxon>
    </lineage>
</organism>
<dbReference type="Pfam" id="PF20152">
    <property type="entry name" value="DUF6534"/>
    <property type="match status" value="1"/>
</dbReference>
<reference evidence="4" key="1">
    <citation type="submission" date="2023-03" db="EMBL/GenBank/DDBJ databases">
        <title>Massive genome expansion in bonnet fungi (Mycena s.s.) driven by repeated elements and novel gene families across ecological guilds.</title>
        <authorList>
            <consortium name="Lawrence Berkeley National Laboratory"/>
            <person name="Harder C.B."/>
            <person name="Miyauchi S."/>
            <person name="Viragh M."/>
            <person name="Kuo A."/>
            <person name="Thoen E."/>
            <person name="Andreopoulos B."/>
            <person name="Lu D."/>
            <person name="Skrede I."/>
            <person name="Drula E."/>
            <person name="Henrissat B."/>
            <person name="Morin E."/>
            <person name="Kohler A."/>
            <person name="Barry K."/>
            <person name="LaButti K."/>
            <person name="Morin E."/>
            <person name="Salamov A."/>
            <person name="Lipzen A."/>
            <person name="Mereny Z."/>
            <person name="Hegedus B."/>
            <person name="Baldrian P."/>
            <person name="Stursova M."/>
            <person name="Weitz H."/>
            <person name="Taylor A."/>
            <person name="Grigoriev I.V."/>
            <person name="Nagy L.G."/>
            <person name="Martin F."/>
            <person name="Kauserud H."/>
        </authorList>
    </citation>
    <scope>NUCLEOTIDE SEQUENCE</scope>
    <source>
        <strain evidence="4">CBHHK002</strain>
    </source>
</reference>
<name>A0AAD7F202_9AGAR</name>
<evidence type="ECO:0000256" key="2">
    <source>
        <dbReference type="SAM" id="Phobius"/>
    </source>
</evidence>
<evidence type="ECO:0000259" key="3">
    <source>
        <dbReference type="Pfam" id="PF20152"/>
    </source>
</evidence>
<feature type="transmembrane region" description="Helical" evidence="2">
    <location>
        <begin position="163"/>
        <end position="183"/>
    </location>
</feature>
<keyword evidence="2" id="KW-1133">Transmembrane helix</keyword>
<feature type="domain" description="DUF6534" evidence="3">
    <location>
        <begin position="169"/>
        <end position="264"/>
    </location>
</feature>
<proteinExistence type="predicted"/>
<dbReference type="Proteomes" id="UP001218218">
    <property type="component" value="Unassembled WGS sequence"/>
</dbReference>
<keyword evidence="2" id="KW-0812">Transmembrane</keyword>
<dbReference type="InterPro" id="IPR045339">
    <property type="entry name" value="DUF6534"/>
</dbReference>
<dbReference type="PANTHER" id="PTHR40465:SF1">
    <property type="entry name" value="DUF6534 DOMAIN-CONTAINING PROTEIN"/>
    <property type="match status" value="1"/>
</dbReference>
<evidence type="ECO:0000313" key="4">
    <source>
        <dbReference type="EMBL" id="KAJ7360804.1"/>
    </source>
</evidence>
<evidence type="ECO:0000256" key="1">
    <source>
        <dbReference type="SAM" id="MobiDB-lite"/>
    </source>
</evidence>
<dbReference type="PANTHER" id="PTHR40465">
    <property type="entry name" value="CHROMOSOME 1, WHOLE GENOME SHOTGUN SEQUENCE"/>
    <property type="match status" value="1"/>
</dbReference>
<gene>
    <name evidence="4" type="ORF">DFH08DRAFT_359525</name>
</gene>